<dbReference type="GO" id="GO:0003729">
    <property type="term" value="F:mRNA binding"/>
    <property type="evidence" value="ECO:0000318"/>
    <property type="project" value="GO_Central"/>
</dbReference>
<dbReference type="AlphaFoldDB" id="H2XR28"/>
<dbReference type="GO" id="GO:0016607">
    <property type="term" value="C:nuclear speck"/>
    <property type="evidence" value="ECO:0000318"/>
    <property type="project" value="GO_Central"/>
</dbReference>
<reference evidence="5" key="2">
    <citation type="submission" date="2025-08" db="UniProtKB">
        <authorList>
            <consortium name="Ensembl"/>
        </authorList>
    </citation>
    <scope>IDENTIFICATION</scope>
</reference>
<dbReference type="InterPro" id="IPR000504">
    <property type="entry name" value="RRM_dom"/>
</dbReference>
<evidence type="ECO:0000256" key="1">
    <source>
        <dbReference type="ARBA" id="ARBA00022884"/>
    </source>
</evidence>
<dbReference type="InParanoid" id="H2XR28"/>
<organism evidence="5 6">
    <name type="scientific">Ciona intestinalis</name>
    <name type="common">Transparent sea squirt</name>
    <name type="synonym">Ascidia intestinalis</name>
    <dbReference type="NCBI Taxonomy" id="7719"/>
    <lineage>
        <taxon>Eukaryota</taxon>
        <taxon>Metazoa</taxon>
        <taxon>Chordata</taxon>
        <taxon>Tunicata</taxon>
        <taxon>Ascidiacea</taxon>
        <taxon>Phlebobranchia</taxon>
        <taxon>Cionidae</taxon>
        <taxon>Ciona</taxon>
    </lineage>
</organism>
<dbReference type="InterPro" id="IPR050502">
    <property type="entry name" value="Euk_RNA-bind_prot"/>
</dbReference>
<dbReference type="FunFam" id="3.30.70.330:FF:002129">
    <property type="match status" value="1"/>
</dbReference>
<keyword evidence="1 2" id="KW-0694">RNA-binding</keyword>
<dbReference type="HOGENOM" id="CLU_1059727_0_0_1"/>
<reference evidence="5" key="3">
    <citation type="submission" date="2025-09" db="UniProtKB">
        <authorList>
            <consortium name="Ensembl"/>
        </authorList>
    </citation>
    <scope>IDENTIFICATION</scope>
</reference>
<dbReference type="GO" id="GO:0000381">
    <property type="term" value="P:regulation of alternative mRNA splicing, via spliceosome"/>
    <property type="evidence" value="ECO:0000318"/>
    <property type="project" value="GO_Central"/>
</dbReference>
<evidence type="ECO:0000256" key="2">
    <source>
        <dbReference type="PROSITE-ProRule" id="PRU00176"/>
    </source>
</evidence>
<feature type="compositionally biased region" description="Basic and acidic residues" evidence="3">
    <location>
        <begin position="68"/>
        <end position="80"/>
    </location>
</feature>
<feature type="domain" description="RRM" evidence="4">
    <location>
        <begin position="2"/>
        <end position="72"/>
    </location>
</feature>
<dbReference type="GeneTree" id="ENSGT00940000173594"/>
<evidence type="ECO:0000313" key="6">
    <source>
        <dbReference type="Proteomes" id="UP000008144"/>
    </source>
</evidence>
<evidence type="ECO:0000259" key="4">
    <source>
        <dbReference type="PROSITE" id="PS50102"/>
    </source>
</evidence>
<dbReference type="InterPro" id="IPR035979">
    <property type="entry name" value="RBD_domain_sf"/>
</dbReference>
<feature type="region of interest" description="Disordered" evidence="3">
    <location>
        <begin position="63"/>
        <end position="90"/>
    </location>
</feature>
<feature type="compositionally biased region" description="Gly residues" evidence="3">
    <location>
        <begin position="81"/>
        <end position="90"/>
    </location>
</feature>
<feature type="compositionally biased region" description="Gly residues" evidence="3">
    <location>
        <begin position="199"/>
        <end position="222"/>
    </location>
</feature>
<dbReference type="SMART" id="SM00360">
    <property type="entry name" value="RRM"/>
    <property type="match status" value="2"/>
</dbReference>
<reference evidence="6" key="1">
    <citation type="journal article" date="2002" name="Science">
        <title>The draft genome of Ciona intestinalis: insights into chordate and vertebrate origins.</title>
        <authorList>
            <person name="Dehal P."/>
            <person name="Satou Y."/>
            <person name="Campbell R.K."/>
            <person name="Chapman J."/>
            <person name="Degnan B."/>
            <person name="De Tomaso A."/>
            <person name="Davidson B."/>
            <person name="Di Gregorio A."/>
            <person name="Gelpke M."/>
            <person name="Goodstein D.M."/>
            <person name="Harafuji N."/>
            <person name="Hastings K.E."/>
            <person name="Ho I."/>
            <person name="Hotta K."/>
            <person name="Huang W."/>
            <person name="Kawashima T."/>
            <person name="Lemaire P."/>
            <person name="Martinez D."/>
            <person name="Meinertzhagen I.A."/>
            <person name="Necula S."/>
            <person name="Nonaka M."/>
            <person name="Putnam N."/>
            <person name="Rash S."/>
            <person name="Saiga H."/>
            <person name="Satake M."/>
            <person name="Terry A."/>
            <person name="Yamada L."/>
            <person name="Wang H.G."/>
            <person name="Awazu S."/>
            <person name="Azumi K."/>
            <person name="Boore J."/>
            <person name="Branno M."/>
            <person name="Chin-Bow S."/>
            <person name="DeSantis R."/>
            <person name="Doyle S."/>
            <person name="Francino P."/>
            <person name="Keys D.N."/>
            <person name="Haga S."/>
            <person name="Hayashi H."/>
            <person name="Hino K."/>
            <person name="Imai K.S."/>
            <person name="Inaba K."/>
            <person name="Kano S."/>
            <person name="Kobayashi K."/>
            <person name="Kobayashi M."/>
            <person name="Lee B.I."/>
            <person name="Makabe K.W."/>
            <person name="Manohar C."/>
            <person name="Matassi G."/>
            <person name="Medina M."/>
            <person name="Mochizuki Y."/>
            <person name="Mount S."/>
            <person name="Morishita T."/>
            <person name="Miura S."/>
            <person name="Nakayama A."/>
            <person name="Nishizaka S."/>
            <person name="Nomoto H."/>
            <person name="Ohta F."/>
            <person name="Oishi K."/>
            <person name="Rigoutsos I."/>
            <person name="Sano M."/>
            <person name="Sasaki A."/>
            <person name="Sasakura Y."/>
            <person name="Shoguchi E."/>
            <person name="Shin-i T."/>
            <person name="Spagnuolo A."/>
            <person name="Stainier D."/>
            <person name="Suzuki M.M."/>
            <person name="Tassy O."/>
            <person name="Takatori N."/>
            <person name="Tokuoka M."/>
            <person name="Yagi K."/>
            <person name="Yoshizaki F."/>
            <person name="Wada S."/>
            <person name="Zhang C."/>
            <person name="Hyatt P.D."/>
            <person name="Larimer F."/>
            <person name="Detter C."/>
            <person name="Doggett N."/>
            <person name="Glavina T."/>
            <person name="Hawkins T."/>
            <person name="Richardson P."/>
            <person name="Lucas S."/>
            <person name="Kohara Y."/>
            <person name="Levine M."/>
            <person name="Satoh N."/>
            <person name="Rokhsar D.S."/>
        </authorList>
    </citation>
    <scope>NUCLEOTIDE SEQUENCE [LARGE SCALE GENOMIC DNA]</scope>
</reference>
<feature type="domain" description="RRM" evidence="4">
    <location>
        <begin position="120"/>
        <end position="191"/>
    </location>
</feature>
<feature type="compositionally biased region" description="Gly residues" evidence="3">
    <location>
        <begin position="241"/>
        <end position="255"/>
    </location>
</feature>
<evidence type="ECO:0000256" key="3">
    <source>
        <dbReference type="SAM" id="MobiDB-lite"/>
    </source>
</evidence>
<dbReference type="PROSITE" id="PS50102">
    <property type="entry name" value="RRM"/>
    <property type="match status" value="2"/>
</dbReference>
<dbReference type="Proteomes" id="UP000008144">
    <property type="component" value="Unassembled WGS sequence"/>
</dbReference>
<accession>H2XR28</accession>
<name>H2XR28_CIOIN</name>
<dbReference type="STRING" id="7719.ENSCINP00000032112"/>
<dbReference type="InterPro" id="IPR012677">
    <property type="entry name" value="Nucleotide-bd_a/b_plait_sf"/>
</dbReference>
<sequence length="263" mass="27769">MVKIFVGNIADGVTTEEMRDLFEQYGNVTECDVLGTYGFVHLATDAEAEHAIKNLDKRDVKGQQINVEKSKSGSRGRDRGGSGFRGGRGGMRGSFGYGGGYAPMVDNSATAKSARRAGCTKLHVANLPDGVYSGELRDLFSRYGYVAECDVVEDRKIAFVHIEDAAADAAIHALNGHNFKGIPLKVQMSKNQTRDLGPPGSGMRGGSRGGLGPRGGRGGMMGRGRPDYPSIARGFGRERGNGMGHDGYGSNGDSGFGSESALP</sequence>
<protein>
    <recommendedName>
        <fullName evidence="4">RRM domain-containing protein</fullName>
    </recommendedName>
</protein>
<dbReference type="SUPFAM" id="SSF54928">
    <property type="entry name" value="RNA-binding domain, RBD"/>
    <property type="match status" value="2"/>
</dbReference>
<feature type="region of interest" description="Disordered" evidence="3">
    <location>
        <begin position="191"/>
        <end position="263"/>
    </location>
</feature>
<evidence type="ECO:0000313" key="5">
    <source>
        <dbReference type="Ensembl" id="ENSCINP00000032112.1"/>
    </source>
</evidence>
<keyword evidence="6" id="KW-1185">Reference proteome</keyword>
<dbReference type="Ensembl" id="ENSCINT00000032244.1">
    <property type="protein sequence ID" value="ENSCINP00000032112.1"/>
    <property type="gene ID" value="ENSCING00000020584.1"/>
</dbReference>
<dbReference type="PANTHER" id="PTHR48025">
    <property type="entry name" value="OS02G0815200 PROTEIN"/>
    <property type="match status" value="1"/>
</dbReference>
<dbReference type="Pfam" id="PF00076">
    <property type="entry name" value="RRM_1"/>
    <property type="match status" value="2"/>
</dbReference>
<dbReference type="PANTHER" id="PTHR48025:SF1">
    <property type="entry name" value="RRM DOMAIN-CONTAINING PROTEIN"/>
    <property type="match status" value="1"/>
</dbReference>
<dbReference type="Gene3D" id="3.30.70.330">
    <property type="match status" value="2"/>
</dbReference>
<proteinExistence type="predicted"/>